<dbReference type="AlphaFoldDB" id="A0AAD4QZS3"/>
<evidence type="ECO:0000313" key="3">
    <source>
        <dbReference type="Proteomes" id="UP001201812"/>
    </source>
</evidence>
<dbReference type="Proteomes" id="UP001201812">
    <property type="component" value="Unassembled WGS sequence"/>
</dbReference>
<sequence>MHFKEDRFEGGEFDSNITELLNVEEEPNDQPNITNNIQLEEITFEAADGDNSTPPSASASIISPGEHETDHAASDQLNGYFTSSTDLVNGEAEQISHHSSSAASLPPINIEAREQHTDFNAPVFADANNKLSLPSLNGSSHSLLDAKLNTQQLSPLDIGLSSLNSNSSFIDPVLLPQPRVIEYGNSNFHREISTSLFLLNSSLSADRLGTGTNFIPSLAYHHDFPAQHFSSYPATTRHKHRPKDNLPTIFGTGTGFGVITSPFYTSTTHRDDYTWKIPLDRNRRQMPLYRPTATLFESETTNNATYLPPILFPQRSTHPRGRPTDSARLREYYNRPRLPFEGETTNQATYKANIFVRRLSKEAEEAAAKITKKWNKEYTRWREPFNATTTNQESYSNFHIVNHTCPAEKALTNREQAKVREGHYFFPKKSENMKSSNSIR</sequence>
<gene>
    <name evidence="2" type="ORF">DdX_09681</name>
</gene>
<protein>
    <submittedName>
        <fullName evidence="2">Uncharacterized protein</fullName>
    </submittedName>
</protein>
<keyword evidence="3" id="KW-1185">Reference proteome</keyword>
<comment type="caution">
    <text evidence="2">The sequence shown here is derived from an EMBL/GenBank/DDBJ whole genome shotgun (WGS) entry which is preliminary data.</text>
</comment>
<feature type="compositionally biased region" description="Low complexity" evidence="1">
    <location>
        <begin position="54"/>
        <end position="64"/>
    </location>
</feature>
<name>A0AAD4QZS3_9BILA</name>
<dbReference type="EMBL" id="JAKKPZ010000019">
    <property type="protein sequence ID" value="KAI1712139.1"/>
    <property type="molecule type" value="Genomic_DNA"/>
</dbReference>
<organism evidence="2 3">
    <name type="scientific">Ditylenchus destructor</name>
    <dbReference type="NCBI Taxonomy" id="166010"/>
    <lineage>
        <taxon>Eukaryota</taxon>
        <taxon>Metazoa</taxon>
        <taxon>Ecdysozoa</taxon>
        <taxon>Nematoda</taxon>
        <taxon>Chromadorea</taxon>
        <taxon>Rhabditida</taxon>
        <taxon>Tylenchina</taxon>
        <taxon>Tylenchomorpha</taxon>
        <taxon>Sphaerularioidea</taxon>
        <taxon>Anguinidae</taxon>
        <taxon>Anguininae</taxon>
        <taxon>Ditylenchus</taxon>
    </lineage>
</organism>
<feature type="region of interest" description="Disordered" evidence="1">
    <location>
        <begin position="47"/>
        <end position="72"/>
    </location>
</feature>
<reference evidence="2" key="1">
    <citation type="submission" date="2022-01" db="EMBL/GenBank/DDBJ databases">
        <title>Genome Sequence Resource for Two Populations of Ditylenchus destructor, the Migratory Endoparasitic Phytonematode.</title>
        <authorList>
            <person name="Zhang H."/>
            <person name="Lin R."/>
            <person name="Xie B."/>
        </authorList>
    </citation>
    <scope>NUCLEOTIDE SEQUENCE</scope>
    <source>
        <strain evidence="2">BazhouSP</strain>
    </source>
</reference>
<evidence type="ECO:0000313" key="2">
    <source>
        <dbReference type="EMBL" id="KAI1712139.1"/>
    </source>
</evidence>
<accession>A0AAD4QZS3</accession>
<evidence type="ECO:0000256" key="1">
    <source>
        <dbReference type="SAM" id="MobiDB-lite"/>
    </source>
</evidence>
<proteinExistence type="predicted"/>